<dbReference type="InterPro" id="IPR005532">
    <property type="entry name" value="SUMF_dom"/>
</dbReference>
<dbReference type="RefSeq" id="WP_193678158.1">
    <property type="nucleotide sequence ID" value="NZ_JADDIV010000005.1"/>
</dbReference>
<dbReference type="Gene3D" id="1.20.120.450">
    <property type="entry name" value="dinb family like domain"/>
    <property type="match status" value="1"/>
</dbReference>
<name>A0ABR9S7Q0_9BURK</name>
<dbReference type="PANTHER" id="PTHR23150">
    <property type="entry name" value="SULFATASE MODIFYING FACTOR 1, 2"/>
    <property type="match status" value="1"/>
</dbReference>
<dbReference type="EMBL" id="JADDIV010000005">
    <property type="protein sequence ID" value="MBE7369536.1"/>
    <property type="molecule type" value="Genomic_DNA"/>
</dbReference>
<dbReference type="InterPro" id="IPR034660">
    <property type="entry name" value="DinB/YfiT-like"/>
</dbReference>
<dbReference type="Pfam" id="PF12867">
    <property type="entry name" value="DinB_2"/>
    <property type="match status" value="1"/>
</dbReference>
<evidence type="ECO:0000313" key="6">
    <source>
        <dbReference type="EMBL" id="MBE7369536.1"/>
    </source>
</evidence>
<reference evidence="6 7" key="1">
    <citation type="submission" date="2020-10" db="EMBL/GenBank/DDBJ databases">
        <title>Ramlibacter sp. HM2 16S ribosomal RNA gene Genome sequencing and assembly.</title>
        <authorList>
            <person name="Kang M."/>
        </authorList>
    </citation>
    <scope>NUCLEOTIDE SEQUENCE [LARGE SCALE GENOMIC DNA]</scope>
    <source>
        <strain evidence="6 7">HM2</strain>
    </source>
</reference>
<keyword evidence="1" id="KW-0560">Oxidoreductase</keyword>
<dbReference type="SUPFAM" id="SSF109854">
    <property type="entry name" value="DinB/YfiT-like putative metalloenzymes"/>
    <property type="match status" value="1"/>
</dbReference>
<dbReference type="Proteomes" id="UP000806285">
    <property type="component" value="Unassembled WGS sequence"/>
</dbReference>
<keyword evidence="7" id="KW-1185">Reference proteome</keyword>
<evidence type="ECO:0000256" key="1">
    <source>
        <dbReference type="ARBA" id="ARBA00023002"/>
    </source>
</evidence>
<comment type="caution">
    <text evidence="6">The sequence shown here is derived from an EMBL/GenBank/DDBJ whole genome shotgun (WGS) entry which is preliminary data.</text>
</comment>
<dbReference type="InterPro" id="IPR016187">
    <property type="entry name" value="CTDL_fold"/>
</dbReference>
<evidence type="ECO:0000256" key="3">
    <source>
        <dbReference type="ARBA" id="ARBA00037882"/>
    </source>
</evidence>
<evidence type="ECO:0000259" key="4">
    <source>
        <dbReference type="Pfam" id="PF03781"/>
    </source>
</evidence>
<dbReference type="Gene3D" id="3.90.1580.10">
    <property type="entry name" value="paralog of FGE (formylglycine-generating enzyme)"/>
    <property type="match status" value="2"/>
</dbReference>
<gene>
    <name evidence="6" type="primary">egtB</name>
    <name evidence="6" type="ORF">IM787_18380</name>
</gene>
<proteinExistence type="predicted"/>
<keyword evidence="2" id="KW-0408">Iron</keyword>
<dbReference type="InterPro" id="IPR024775">
    <property type="entry name" value="DinB-like"/>
</dbReference>
<dbReference type="InterPro" id="IPR042095">
    <property type="entry name" value="SUMF_sf"/>
</dbReference>
<protein>
    <submittedName>
        <fullName evidence="6">Ergothioneine biosynthesis protein EgtB</fullName>
    </submittedName>
</protein>
<dbReference type="InterPro" id="IPR051043">
    <property type="entry name" value="Sulfatase_Mod_Factor_Kinase"/>
</dbReference>
<dbReference type="NCBIfam" id="TIGR04373">
    <property type="entry name" value="egtB_X_signatur"/>
    <property type="match status" value="1"/>
</dbReference>
<dbReference type="InterPro" id="IPR030809">
    <property type="entry name" value="EgtB_signatur"/>
</dbReference>
<dbReference type="NCBIfam" id="NF041186">
    <property type="entry name" value="SenA"/>
    <property type="match status" value="1"/>
</dbReference>
<dbReference type="PANTHER" id="PTHR23150:SF36">
    <property type="entry name" value="HERCYNINE OXYGENASE"/>
    <property type="match status" value="1"/>
</dbReference>
<organism evidence="6 7">
    <name type="scientific">Ramlibacter pallidus</name>
    <dbReference type="NCBI Taxonomy" id="2780087"/>
    <lineage>
        <taxon>Bacteria</taxon>
        <taxon>Pseudomonadati</taxon>
        <taxon>Pseudomonadota</taxon>
        <taxon>Betaproteobacteria</taxon>
        <taxon>Burkholderiales</taxon>
        <taxon>Comamonadaceae</taxon>
        <taxon>Ramlibacter</taxon>
    </lineage>
</organism>
<dbReference type="SUPFAM" id="SSF56436">
    <property type="entry name" value="C-type lectin-like"/>
    <property type="match status" value="1"/>
</dbReference>
<accession>A0ABR9S7Q0</accession>
<evidence type="ECO:0000256" key="2">
    <source>
        <dbReference type="ARBA" id="ARBA00023004"/>
    </source>
</evidence>
<dbReference type="Pfam" id="PF03781">
    <property type="entry name" value="FGE-sulfatase"/>
    <property type="match status" value="2"/>
</dbReference>
<sequence length="396" mass="44383">MSRIVDARALAGGALADALRDARSRTRAWTFDLSDAQWRVPCQAGVNLPGWELGHLVWFGEFWVLRGLHSVDDGGLVQAAGPPRIGGPDRVFDSARLGHAARWTAALPSRAELADQLDAQLLALLADLDAADGDDASLYFHRLALFHEDMHTEAFAWMRATLGYAAPEGLHLAAQTRSSSIEIDAVHACIGWPPGRAGFAFDNERDAHVVHLAAYEIDTRPVSAGDYLQFVESGGYDAPRWWPGEAARWRLVHGLDHPARWRRAPGGWQARWFDRWLPLDPDQPAIHLSAWEAEAYAHWKGRRLPSAAEWEHAAASHDGFQWGSSVWEWTADAFRPYPGFAPGPYRDYSAPWFDNHRELRGGSFATQPRMHDVRYRNFFQPHRNDIFAGFRTAASL</sequence>
<feature type="domain" description="Sulfatase-modifying factor enzyme-like" evidence="4">
    <location>
        <begin position="326"/>
        <end position="393"/>
    </location>
</feature>
<evidence type="ECO:0000313" key="7">
    <source>
        <dbReference type="Proteomes" id="UP000806285"/>
    </source>
</evidence>
<comment type="pathway">
    <text evidence="3">Amino-acid biosynthesis; ergothioneine biosynthesis.</text>
</comment>
<feature type="domain" description="Sulfatase-modifying factor enzyme-like" evidence="4">
    <location>
        <begin position="200"/>
        <end position="316"/>
    </location>
</feature>
<evidence type="ECO:0000259" key="5">
    <source>
        <dbReference type="Pfam" id="PF12867"/>
    </source>
</evidence>
<feature type="domain" description="DinB-like" evidence="5">
    <location>
        <begin position="18"/>
        <end position="139"/>
    </location>
</feature>